<evidence type="ECO:0000259" key="3">
    <source>
        <dbReference type="Pfam" id="PF16043"/>
    </source>
</evidence>
<name>A0A6S7FWC8_PARCT</name>
<dbReference type="InterPro" id="IPR032013">
    <property type="entry name" value="DUF4795"/>
</dbReference>
<reference evidence="4" key="1">
    <citation type="submission" date="2020-04" db="EMBL/GenBank/DDBJ databases">
        <authorList>
            <person name="Alioto T."/>
            <person name="Alioto T."/>
            <person name="Gomez Garrido J."/>
        </authorList>
    </citation>
    <scope>NUCLEOTIDE SEQUENCE</scope>
    <source>
        <strain evidence="4">A484AB</strain>
    </source>
</reference>
<evidence type="ECO:0000313" key="4">
    <source>
        <dbReference type="EMBL" id="CAB3980609.1"/>
    </source>
</evidence>
<feature type="region of interest" description="Disordered" evidence="2">
    <location>
        <begin position="67"/>
        <end position="103"/>
    </location>
</feature>
<dbReference type="EMBL" id="CACRXK020000306">
    <property type="protein sequence ID" value="CAB3980609.1"/>
    <property type="molecule type" value="Genomic_DNA"/>
</dbReference>
<dbReference type="Pfam" id="PF16043">
    <property type="entry name" value="DUF4795"/>
    <property type="match status" value="1"/>
</dbReference>
<feature type="coiled-coil region" evidence="1">
    <location>
        <begin position="457"/>
        <end position="547"/>
    </location>
</feature>
<feature type="compositionally biased region" description="Polar residues" evidence="2">
    <location>
        <begin position="807"/>
        <end position="820"/>
    </location>
</feature>
<feature type="region of interest" description="Disordered" evidence="2">
    <location>
        <begin position="800"/>
        <end position="983"/>
    </location>
</feature>
<dbReference type="PANTHER" id="PTHR47080">
    <property type="entry name" value="CHROMOSOME 16 OPEN READING FRAME 96"/>
    <property type="match status" value="1"/>
</dbReference>
<feature type="compositionally biased region" description="Polar residues" evidence="2">
    <location>
        <begin position="912"/>
        <end position="938"/>
    </location>
</feature>
<evidence type="ECO:0000313" key="5">
    <source>
        <dbReference type="Proteomes" id="UP001152795"/>
    </source>
</evidence>
<feature type="domain" description="DUF4795" evidence="3">
    <location>
        <begin position="491"/>
        <end position="698"/>
    </location>
</feature>
<feature type="region of interest" description="Disordered" evidence="2">
    <location>
        <begin position="257"/>
        <end position="301"/>
    </location>
</feature>
<organism evidence="4 5">
    <name type="scientific">Paramuricea clavata</name>
    <name type="common">Red gorgonian</name>
    <name type="synonym">Violescent sea-whip</name>
    <dbReference type="NCBI Taxonomy" id="317549"/>
    <lineage>
        <taxon>Eukaryota</taxon>
        <taxon>Metazoa</taxon>
        <taxon>Cnidaria</taxon>
        <taxon>Anthozoa</taxon>
        <taxon>Octocorallia</taxon>
        <taxon>Malacalcyonacea</taxon>
        <taxon>Plexauridae</taxon>
        <taxon>Paramuricea</taxon>
    </lineage>
</organism>
<feature type="compositionally biased region" description="Polar residues" evidence="2">
    <location>
        <begin position="852"/>
        <end position="861"/>
    </location>
</feature>
<evidence type="ECO:0000256" key="2">
    <source>
        <dbReference type="SAM" id="MobiDB-lite"/>
    </source>
</evidence>
<dbReference type="AlphaFoldDB" id="A0A6S7FWC8"/>
<protein>
    <recommendedName>
        <fullName evidence="3">DUF4795 domain-containing protein</fullName>
    </recommendedName>
</protein>
<sequence length="983" mass="111368">MGVQYLELRGMIDSALGHPEKGIVNLNILHSLLHEILNHLDKKTAKENIANETKGIQKEETDYLSETKLDTSRISKPDSEASHENFGATNSRTNVQSHGNEHSKLNELEQRLASMETKLDALNNLPADKSFLTQTTQSDDSQTAQTDKENTLSMMWKYMTIHRRVQATEEAVEKVMNILNDVIEDVGQLKTVKSRLDELHNEQLKMAGEFDAVKSGGGLELNSEKFESLDGVALKKDLAPFVTWSALEQALNKREMENKGVTNEAHRMSTERPDTAPLPSSPRDVTIEKEPPRTAMSPNEFTKLTGQNPDELNAFTAHEDVKDSLSSKENSFGEISLDRDLNGNVLSREDTKESITQPSPEFLNQLNRIGELPKQYDDVAVQVSMMSELQTKLASEVHKVEVDILPRKVDKEDLQLPENLVEQINMLKQGLDMLNTNQDLQMLATIKDTSVQNKENIDSLKAELAMFSQHLKRLDQLREVKEPESNVPSYDQEVLNSVREKLNSVEQEQEKMVSKSKEDVDKILENLDEKQKIIDDLFQYAERLQERKADRENVATEMDIKADKHALDGKVNQSTFDETFQMFDRGLQEALQKMEDYMNEEMALKDTLSRISREMGGKIDNDSLQLMKDYFEKQIKDVQESRDKIARETRVDATDAAGVRRKLPIHYHCISCNRPVELPLRDSEPALPESESLPLRRMKIPFTSYEVEQLRQKSMKGGYNAEESATIRDLVSNRPCGGSHTVINSQLRKSTKFHQFNQSTAVRDDVRFVPKLVREVSVLDFLRGSDGHYYKGRSRQLLPAIPRRTKYPSNADVSTDSGSYKGNGPLQEDITHTTDQQKAGSHYLVRTPSPPAQDNLSSSYPDRSDPKAPHIQGQRYSSDDLNIPTNTALNRESLKIFRRKRGQDKDPKRQQCWDNQSTNTKGGTQDQRSDSNESTSPKSMKRTTPVGEEQPYITSPEGSPQKHDVHNGTAEDKCRISSGGDKD</sequence>
<feature type="compositionally biased region" description="Basic and acidic residues" evidence="2">
    <location>
        <begin position="67"/>
        <end position="83"/>
    </location>
</feature>
<feature type="coiled-coil region" evidence="1">
    <location>
        <begin position="587"/>
        <end position="614"/>
    </location>
</feature>
<feature type="compositionally biased region" description="Basic and acidic residues" evidence="2">
    <location>
        <begin position="257"/>
        <end position="274"/>
    </location>
</feature>
<feature type="compositionally biased region" description="Polar residues" evidence="2">
    <location>
        <begin position="874"/>
        <end position="890"/>
    </location>
</feature>
<evidence type="ECO:0000256" key="1">
    <source>
        <dbReference type="SAM" id="Coils"/>
    </source>
</evidence>
<proteinExistence type="predicted"/>
<dbReference type="OrthoDB" id="5981048at2759"/>
<keyword evidence="5" id="KW-1185">Reference proteome</keyword>
<comment type="caution">
    <text evidence="4">The sequence shown here is derived from an EMBL/GenBank/DDBJ whole genome shotgun (WGS) entry which is preliminary data.</text>
</comment>
<dbReference type="PANTHER" id="PTHR47080:SF2">
    <property type="entry name" value="GLUTAMINE-RICH PROTEIN 2"/>
    <property type="match status" value="1"/>
</dbReference>
<accession>A0A6S7FWC8</accession>
<feature type="compositionally biased region" description="Basic and acidic residues" evidence="2">
    <location>
        <begin position="960"/>
        <end position="983"/>
    </location>
</feature>
<keyword evidence="1" id="KW-0175">Coiled coil</keyword>
<feature type="compositionally biased region" description="Polar residues" evidence="2">
    <location>
        <begin position="87"/>
        <end position="98"/>
    </location>
</feature>
<dbReference type="Proteomes" id="UP001152795">
    <property type="component" value="Unassembled WGS sequence"/>
</dbReference>
<gene>
    <name evidence="4" type="ORF">PACLA_8A017910</name>
</gene>